<evidence type="ECO:0000313" key="2">
    <source>
        <dbReference type="EMBL" id="KAH7436099.1"/>
    </source>
</evidence>
<reference evidence="2" key="1">
    <citation type="submission" date="2021-08" db="EMBL/GenBank/DDBJ databases">
        <title>WGS assembly of Ceratopteris richardii.</title>
        <authorList>
            <person name="Marchant D.B."/>
            <person name="Chen G."/>
            <person name="Jenkins J."/>
            <person name="Shu S."/>
            <person name="Leebens-Mack J."/>
            <person name="Grimwood J."/>
            <person name="Schmutz J."/>
            <person name="Soltis P."/>
            <person name="Soltis D."/>
            <person name="Chen Z.-H."/>
        </authorList>
    </citation>
    <scope>NUCLEOTIDE SEQUENCE</scope>
    <source>
        <strain evidence="2">Whitten #5841</strain>
        <tissue evidence="2">Leaf</tissue>
    </source>
</reference>
<dbReference type="Proteomes" id="UP000825935">
    <property type="component" value="Chromosome 5"/>
</dbReference>
<feature type="region of interest" description="Disordered" evidence="1">
    <location>
        <begin position="264"/>
        <end position="326"/>
    </location>
</feature>
<protein>
    <submittedName>
        <fullName evidence="2">Uncharacterized protein</fullName>
    </submittedName>
</protein>
<sequence length="326" mass="37057">MRAFLKEASRHDWRFPPGSPLCFLRNSRPSSIFLHEQLKDTEKCMHWSYGRTDTCKNFAWKQFISSTFNTGRSHPTMKVSSEPFGYLGSEIFWQRKMCMVPGERKVSSTSFTGWRSISSIKDSKSSNLSLSNLIKPTEAEIKSPAESDEDIDFRSIDLMRSAEADIKSSAESDEDFDFRNFPALTSSFFEDYKRPSGMELRKKRLTWQERRSKSLNGGKRSTSDSSLDSEEHAFDFDLLDTTMESPLLQRHTKLEDNADRSFQQSEVDGHNGSSHSVAQHSHQDTLLSETLGKLLGVREAPGGSQKIADRLLNRPGNSSDEKEKSL</sequence>
<evidence type="ECO:0000313" key="3">
    <source>
        <dbReference type="Proteomes" id="UP000825935"/>
    </source>
</evidence>
<gene>
    <name evidence="2" type="ORF">KP509_05G002500</name>
</gene>
<proteinExistence type="predicted"/>
<feature type="compositionally biased region" description="Polar residues" evidence="1">
    <location>
        <begin position="264"/>
        <end position="288"/>
    </location>
</feature>
<keyword evidence="3" id="KW-1185">Reference proteome</keyword>
<organism evidence="2 3">
    <name type="scientific">Ceratopteris richardii</name>
    <name type="common">Triangle waterfern</name>
    <dbReference type="NCBI Taxonomy" id="49495"/>
    <lineage>
        <taxon>Eukaryota</taxon>
        <taxon>Viridiplantae</taxon>
        <taxon>Streptophyta</taxon>
        <taxon>Embryophyta</taxon>
        <taxon>Tracheophyta</taxon>
        <taxon>Polypodiopsida</taxon>
        <taxon>Polypodiidae</taxon>
        <taxon>Polypodiales</taxon>
        <taxon>Pteridineae</taxon>
        <taxon>Pteridaceae</taxon>
        <taxon>Parkerioideae</taxon>
        <taxon>Ceratopteris</taxon>
    </lineage>
</organism>
<dbReference type="EMBL" id="CM035410">
    <property type="protein sequence ID" value="KAH7436099.1"/>
    <property type="molecule type" value="Genomic_DNA"/>
</dbReference>
<dbReference type="AlphaFoldDB" id="A0A8T2UVI4"/>
<name>A0A8T2UVI4_CERRI</name>
<comment type="caution">
    <text evidence="2">The sequence shown here is derived from an EMBL/GenBank/DDBJ whole genome shotgun (WGS) entry which is preliminary data.</text>
</comment>
<accession>A0A8T2UVI4</accession>
<evidence type="ECO:0000256" key="1">
    <source>
        <dbReference type="SAM" id="MobiDB-lite"/>
    </source>
</evidence>